<dbReference type="EMBL" id="SMGR01000001">
    <property type="protein sequence ID" value="TCL09470.1"/>
    <property type="molecule type" value="Genomic_DNA"/>
</dbReference>
<comment type="catalytic activity">
    <reaction evidence="7 10">
        <text>lipid IVA (E. coli) + CMP-3-deoxy-beta-D-manno-octulosonate = alpha-Kdo-(2-&gt;6)-lipid IVA (E. coli) + CMP + H(+)</text>
        <dbReference type="Rhea" id="RHEA:28066"/>
        <dbReference type="ChEBI" id="CHEBI:15378"/>
        <dbReference type="ChEBI" id="CHEBI:58603"/>
        <dbReference type="ChEBI" id="CHEBI:60364"/>
        <dbReference type="ChEBI" id="CHEBI:60377"/>
        <dbReference type="ChEBI" id="CHEBI:85987"/>
        <dbReference type="EC" id="2.4.99.12"/>
    </reaction>
</comment>
<evidence type="ECO:0000256" key="9">
    <source>
        <dbReference type="PIRSR" id="PIRSR639901-2"/>
    </source>
</evidence>
<evidence type="ECO:0000313" key="12">
    <source>
        <dbReference type="EMBL" id="TCL09470.1"/>
    </source>
</evidence>
<dbReference type="PANTHER" id="PTHR42755:SF1">
    <property type="entry name" value="3-DEOXY-D-MANNO-OCTULOSONIC ACID TRANSFERASE, MITOCHONDRIAL-RELATED"/>
    <property type="match status" value="1"/>
</dbReference>
<evidence type="ECO:0000259" key="11">
    <source>
        <dbReference type="Pfam" id="PF04413"/>
    </source>
</evidence>
<dbReference type="Pfam" id="PF04413">
    <property type="entry name" value="Glycos_transf_N"/>
    <property type="match status" value="1"/>
</dbReference>
<feature type="site" description="Transition state stabilizer" evidence="9">
    <location>
        <position position="207"/>
    </location>
</feature>
<dbReference type="AlphaFoldDB" id="A0A4V2Q428"/>
<dbReference type="PANTHER" id="PTHR42755">
    <property type="entry name" value="3-DEOXY-MANNO-OCTULOSONATE CYTIDYLYLTRANSFERASE"/>
    <property type="match status" value="1"/>
</dbReference>
<accession>A0A4V2Q428</accession>
<dbReference type="RefSeq" id="WP_165929117.1">
    <property type="nucleotide sequence ID" value="NZ_SMGR01000001.1"/>
</dbReference>
<comment type="similarity">
    <text evidence="10">Belongs to the glycosyltransferase group 1 family.</text>
</comment>
<comment type="subcellular location">
    <subcellularLocation>
        <location evidence="10">Cell membrane</location>
    </subcellularLocation>
</comment>
<dbReference type="Proteomes" id="UP000295673">
    <property type="component" value="Unassembled WGS sequence"/>
</dbReference>
<organism evidence="12 13">
    <name type="scientific">Shimia isoporae</name>
    <dbReference type="NCBI Taxonomy" id="647720"/>
    <lineage>
        <taxon>Bacteria</taxon>
        <taxon>Pseudomonadati</taxon>
        <taxon>Pseudomonadota</taxon>
        <taxon>Alphaproteobacteria</taxon>
        <taxon>Rhodobacterales</taxon>
        <taxon>Roseobacteraceae</taxon>
    </lineage>
</organism>
<dbReference type="EC" id="2.4.99.12" evidence="3 10"/>
<protein>
    <recommendedName>
        <fullName evidence="4 10">3-deoxy-D-manno-octulosonic acid transferase</fullName>
        <shortName evidence="10">Kdo transferase</shortName>
        <ecNumber evidence="3 10">2.4.99.12</ecNumber>
    </recommendedName>
    <alternativeName>
        <fullName evidence="6 10">Lipid IV(A) 3-deoxy-D-manno-octulosonic acid transferase</fullName>
    </alternativeName>
</protein>
<feature type="domain" description="3-deoxy-D-manno-octulosonic-acid transferase N-terminal" evidence="11">
    <location>
        <begin position="34"/>
        <end position="208"/>
    </location>
</feature>
<evidence type="ECO:0000256" key="3">
    <source>
        <dbReference type="ARBA" id="ARBA00012621"/>
    </source>
</evidence>
<evidence type="ECO:0000313" key="13">
    <source>
        <dbReference type="Proteomes" id="UP000295673"/>
    </source>
</evidence>
<keyword evidence="13" id="KW-1185">Reference proteome</keyword>
<evidence type="ECO:0000256" key="4">
    <source>
        <dbReference type="ARBA" id="ARBA00019077"/>
    </source>
</evidence>
<keyword evidence="10" id="KW-1003">Cell membrane</keyword>
<dbReference type="SUPFAM" id="SSF53756">
    <property type="entry name" value="UDP-Glycosyltransferase/glycogen phosphorylase"/>
    <property type="match status" value="1"/>
</dbReference>
<proteinExistence type="inferred from homology"/>
<dbReference type="UniPathway" id="UPA00958"/>
<name>A0A4V2Q428_9RHOB</name>
<comment type="function">
    <text evidence="1 10">Involved in lipopolysaccharide (LPS) biosynthesis. Catalyzes the transfer of 3-deoxy-D-manno-octulosonate (Kdo) residue(s) from CMP-Kdo to lipid IV(A), the tetraacyldisaccharide-1,4'-bisphosphate precursor of lipid A.</text>
</comment>
<dbReference type="InterPro" id="IPR007507">
    <property type="entry name" value="Glycos_transf_N"/>
</dbReference>
<keyword evidence="10" id="KW-0472">Membrane</keyword>
<gene>
    <name evidence="12" type="ORF">BXY66_1518</name>
</gene>
<dbReference type="InterPro" id="IPR039901">
    <property type="entry name" value="Kdotransferase"/>
</dbReference>
<comment type="pathway">
    <text evidence="2 10">Bacterial outer membrane biogenesis; LPS core biosynthesis.</text>
</comment>
<evidence type="ECO:0000256" key="7">
    <source>
        <dbReference type="ARBA" id="ARBA00049183"/>
    </source>
</evidence>
<keyword evidence="10" id="KW-0448">Lipopolysaccharide biosynthesis</keyword>
<dbReference type="Gene3D" id="3.40.50.11720">
    <property type="entry name" value="3-Deoxy-D-manno-octulosonic-acid transferase, N-terminal domain"/>
    <property type="match status" value="1"/>
</dbReference>
<dbReference type="GO" id="GO:0005886">
    <property type="term" value="C:plasma membrane"/>
    <property type="evidence" value="ECO:0007669"/>
    <property type="project" value="UniProtKB-SubCell"/>
</dbReference>
<dbReference type="GO" id="GO:0009245">
    <property type="term" value="P:lipid A biosynthetic process"/>
    <property type="evidence" value="ECO:0007669"/>
    <property type="project" value="TreeGrafter"/>
</dbReference>
<evidence type="ECO:0000256" key="8">
    <source>
        <dbReference type="PIRSR" id="PIRSR639901-1"/>
    </source>
</evidence>
<dbReference type="GO" id="GO:0009244">
    <property type="term" value="P:lipopolysaccharide core region biosynthetic process"/>
    <property type="evidence" value="ECO:0007669"/>
    <property type="project" value="UniProtKB-UniRule"/>
</dbReference>
<sequence>MALLVYRCATRALPLVAPSLLRKRLKHGKEDASRWREKLGEPTAPRPEGRLVWLHAVGLGEVLALRGLIDAMSAQNPDLHFLVTSTARSSAQVMGGNLPPKSTHQFLPLDAPRYLHQFLDHWQPDLSVWSEQDLWPNAVSLAHKRGIPVALINARITDTSLDKRRLGRALYSAMFCRMSLIAAQEDRTARNLQALGAKNVRVTGSLKSAAPPLAFDSHELKAAQNLLQGRKVWVAASTHAGDEAAALAAQNVLRRKDPSQLLVLVPRDSSRMRSIMQNFENMSLSASVRSLNETVKDETDVYIADTYGELGLWYRLCDRALIGGGFDDIGGHNPWEAASLDCAILHGPDTLNFATDYTQLDEARAALATTADNLPADLMRGDLRNFAENAKALSDDARNSLAPLANDLCALLERPKT</sequence>
<comment type="caution">
    <text evidence="12">The sequence shown here is derived from an EMBL/GenBank/DDBJ whole genome shotgun (WGS) entry which is preliminary data.</text>
</comment>
<keyword evidence="5 10" id="KW-0808">Transferase</keyword>
<evidence type="ECO:0000256" key="10">
    <source>
        <dbReference type="RuleBase" id="RU365103"/>
    </source>
</evidence>
<dbReference type="GO" id="GO:0043842">
    <property type="term" value="F:Kdo transferase activity"/>
    <property type="evidence" value="ECO:0007669"/>
    <property type="project" value="UniProtKB-EC"/>
</dbReference>
<dbReference type="Gene3D" id="3.40.50.2000">
    <property type="entry name" value="Glycogen Phosphorylase B"/>
    <property type="match status" value="1"/>
</dbReference>
<evidence type="ECO:0000256" key="1">
    <source>
        <dbReference type="ARBA" id="ARBA00003394"/>
    </source>
</evidence>
<evidence type="ECO:0000256" key="2">
    <source>
        <dbReference type="ARBA" id="ARBA00004713"/>
    </source>
</evidence>
<reference evidence="12 13" key="1">
    <citation type="submission" date="2019-03" db="EMBL/GenBank/DDBJ databases">
        <title>Genomic Encyclopedia of Archaeal and Bacterial Type Strains, Phase II (KMG-II): from individual species to whole genera.</title>
        <authorList>
            <person name="Goeker M."/>
        </authorList>
    </citation>
    <scope>NUCLEOTIDE SEQUENCE [LARGE SCALE GENOMIC DNA]</scope>
    <source>
        <strain evidence="12 13">DSM 26433</strain>
    </source>
</reference>
<feature type="site" description="Transition state stabilizer" evidence="9">
    <location>
        <position position="131"/>
    </location>
</feature>
<evidence type="ECO:0000256" key="5">
    <source>
        <dbReference type="ARBA" id="ARBA00022679"/>
    </source>
</evidence>
<dbReference type="InterPro" id="IPR038107">
    <property type="entry name" value="Glycos_transf_N_sf"/>
</dbReference>
<evidence type="ECO:0000256" key="6">
    <source>
        <dbReference type="ARBA" id="ARBA00031445"/>
    </source>
</evidence>
<feature type="active site" description="Proton acceptor" evidence="8">
    <location>
        <position position="61"/>
    </location>
</feature>